<proteinExistence type="predicted"/>
<dbReference type="Ensembl" id="ENSEEET00000056598.1">
    <property type="protein sequence ID" value="ENSEEEP00000064423.1"/>
    <property type="gene ID" value="ENSEEEG00000022227.2"/>
</dbReference>
<keyword evidence="1" id="KW-0812">Transmembrane</keyword>
<evidence type="ECO:0000256" key="1">
    <source>
        <dbReference type="SAM" id="Phobius"/>
    </source>
</evidence>
<dbReference type="GeneTree" id="ENSGT00940000153470"/>
<evidence type="ECO:0000313" key="2">
    <source>
        <dbReference type="Ensembl" id="ENSEEEP00000064423.1"/>
    </source>
</evidence>
<evidence type="ECO:0000313" key="3">
    <source>
        <dbReference type="Proteomes" id="UP000314983"/>
    </source>
</evidence>
<organism evidence="2 3">
    <name type="scientific">Electrophorus electricus</name>
    <name type="common">Electric eel</name>
    <name type="synonym">Gymnotus electricus</name>
    <dbReference type="NCBI Taxonomy" id="8005"/>
    <lineage>
        <taxon>Eukaryota</taxon>
        <taxon>Metazoa</taxon>
        <taxon>Chordata</taxon>
        <taxon>Craniata</taxon>
        <taxon>Vertebrata</taxon>
        <taxon>Euteleostomi</taxon>
        <taxon>Actinopterygii</taxon>
        <taxon>Neopterygii</taxon>
        <taxon>Teleostei</taxon>
        <taxon>Ostariophysi</taxon>
        <taxon>Gymnotiformes</taxon>
        <taxon>Gymnotoidei</taxon>
        <taxon>Gymnotidae</taxon>
        <taxon>Electrophorus</taxon>
    </lineage>
</organism>
<reference evidence="2" key="2">
    <citation type="submission" date="2025-08" db="UniProtKB">
        <authorList>
            <consortium name="Ensembl"/>
        </authorList>
    </citation>
    <scope>IDENTIFICATION</scope>
</reference>
<keyword evidence="3" id="KW-1185">Reference proteome</keyword>
<accession>A0AAY5F5X1</accession>
<name>A0AAY5F5X1_ELEEL</name>
<dbReference type="AlphaFoldDB" id="A0AAY5F5X1"/>
<reference evidence="2 3" key="1">
    <citation type="submission" date="2020-05" db="EMBL/GenBank/DDBJ databases">
        <title>Electrophorus electricus (electric eel) genome, fEleEle1, primary haplotype.</title>
        <authorList>
            <person name="Myers G."/>
            <person name="Meyer A."/>
            <person name="Fedrigo O."/>
            <person name="Formenti G."/>
            <person name="Rhie A."/>
            <person name="Tracey A."/>
            <person name="Sims Y."/>
            <person name="Jarvis E.D."/>
        </authorList>
    </citation>
    <scope>NUCLEOTIDE SEQUENCE [LARGE SCALE GENOMIC DNA]</scope>
</reference>
<dbReference type="Proteomes" id="UP000314983">
    <property type="component" value="Chromosome 1"/>
</dbReference>
<keyword evidence="1" id="KW-0472">Membrane</keyword>
<feature type="transmembrane region" description="Helical" evidence="1">
    <location>
        <begin position="21"/>
        <end position="42"/>
    </location>
</feature>
<keyword evidence="1" id="KW-1133">Transmembrane helix</keyword>
<sequence>MLAFNTDRITMVRRCLLTFKPFRIFVAGIGFFSVCFLVTSLGGQLSPKRLRDSPFTIHTEDINDILQDEFVGQTHTFI</sequence>
<protein>
    <submittedName>
        <fullName evidence="2">Uncharacterized protein</fullName>
    </submittedName>
</protein>
<reference evidence="2" key="3">
    <citation type="submission" date="2025-09" db="UniProtKB">
        <authorList>
            <consortium name="Ensembl"/>
        </authorList>
    </citation>
    <scope>IDENTIFICATION</scope>
</reference>